<name>A0A433QU63_9FUNG</name>
<reference evidence="2 3" key="1">
    <citation type="journal article" date="2018" name="New Phytol.">
        <title>Phylogenomics of Endogonaceae and evolution of mycorrhizas within Mucoromycota.</title>
        <authorList>
            <person name="Chang Y."/>
            <person name="Desiro A."/>
            <person name="Na H."/>
            <person name="Sandor L."/>
            <person name="Lipzen A."/>
            <person name="Clum A."/>
            <person name="Barry K."/>
            <person name="Grigoriev I.V."/>
            <person name="Martin F.M."/>
            <person name="Stajich J.E."/>
            <person name="Smith M.E."/>
            <person name="Bonito G."/>
            <person name="Spatafora J.W."/>
        </authorList>
    </citation>
    <scope>NUCLEOTIDE SEQUENCE [LARGE SCALE GENOMIC DNA]</scope>
    <source>
        <strain evidence="2 3">AD002</strain>
    </source>
</reference>
<evidence type="ECO:0000313" key="3">
    <source>
        <dbReference type="Proteomes" id="UP000274822"/>
    </source>
</evidence>
<organism evidence="2 3">
    <name type="scientific">Jimgerdemannia flammicorona</name>
    <dbReference type="NCBI Taxonomy" id="994334"/>
    <lineage>
        <taxon>Eukaryota</taxon>
        <taxon>Fungi</taxon>
        <taxon>Fungi incertae sedis</taxon>
        <taxon>Mucoromycota</taxon>
        <taxon>Mucoromycotina</taxon>
        <taxon>Endogonomycetes</taxon>
        <taxon>Endogonales</taxon>
        <taxon>Endogonaceae</taxon>
        <taxon>Jimgerdemannia</taxon>
    </lineage>
</organism>
<comment type="caution">
    <text evidence="2">The sequence shown here is derived from an EMBL/GenBank/DDBJ whole genome shotgun (WGS) entry which is preliminary data.</text>
</comment>
<sequence length="117" mass="13167">MPAELLDDDDQLTEKLERVLTEIFRRFDKVRAGRRGGRDTMVLCGLRELYNMYSAEKSSHPSTSMTRATWFSVASCSCTTCRQPTMSMRRGRTCGNTGTTTTSSSSKRDSPTMGYED</sequence>
<evidence type="ECO:0000256" key="1">
    <source>
        <dbReference type="SAM" id="MobiDB-lite"/>
    </source>
</evidence>
<dbReference type="Proteomes" id="UP000274822">
    <property type="component" value="Unassembled WGS sequence"/>
</dbReference>
<feature type="region of interest" description="Disordered" evidence="1">
    <location>
        <begin position="89"/>
        <end position="117"/>
    </location>
</feature>
<feature type="compositionally biased region" description="Low complexity" evidence="1">
    <location>
        <begin position="93"/>
        <end position="105"/>
    </location>
</feature>
<dbReference type="AlphaFoldDB" id="A0A433QU63"/>
<proteinExistence type="predicted"/>
<evidence type="ECO:0000313" key="2">
    <source>
        <dbReference type="EMBL" id="RUS33287.1"/>
    </source>
</evidence>
<accession>A0A433QU63</accession>
<gene>
    <name evidence="2" type="ORF">BC938DRAFT_472205</name>
</gene>
<keyword evidence="3" id="KW-1185">Reference proteome</keyword>
<protein>
    <submittedName>
        <fullName evidence="2">Uncharacterized protein</fullName>
    </submittedName>
</protein>
<dbReference type="EMBL" id="RBNJ01001302">
    <property type="protein sequence ID" value="RUS33287.1"/>
    <property type="molecule type" value="Genomic_DNA"/>
</dbReference>